<dbReference type="SUPFAM" id="SSF50447">
    <property type="entry name" value="Translation proteins"/>
    <property type="match status" value="1"/>
</dbReference>
<evidence type="ECO:0000256" key="10">
    <source>
        <dbReference type="SAM" id="MobiDB-lite"/>
    </source>
</evidence>
<evidence type="ECO:0000313" key="11">
    <source>
        <dbReference type="EMBL" id="OGY28964.1"/>
    </source>
</evidence>
<keyword evidence="5 7" id="KW-0687">Ribonucleoprotein</keyword>
<name>A0A1G1WMP4_9BACT</name>
<dbReference type="InterPro" id="IPR019927">
    <property type="entry name" value="Ribosomal_uL3_bac/org-type"/>
</dbReference>
<dbReference type="FunFam" id="2.40.30.10:FF:000004">
    <property type="entry name" value="50S ribosomal protein L3"/>
    <property type="match status" value="1"/>
</dbReference>
<sequence length="260" mass="27432">MLKAMLGKKMNMTAGYDTHGRSAPLTRVLVEPNFVVSIKTKEAQGYKAAEIGTGNKKNVTKALVGHFKKAGLETLPVRTAEVDYDGDLEVGAEIKLDEVFRKGALVDVVGTSKGKGFAGGMKRYGFHGGPKTHGQSDRARAPGSIGSGTTPGRVFKGTKMAGHMGAERVTVQGLQIIDFEPENNILVLKGSVPGPTGATLLIKKSIKKPKAYHEPEVPAIPHIGGGEEEKPAVEADQPAVAAEKPELEAIEVSSNNGNQD</sequence>
<evidence type="ECO:0000256" key="8">
    <source>
        <dbReference type="RuleBase" id="RU003905"/>
    </source>
</evidence>
<dbReference type="AlphaFoldDB" id="A0A1G1WMP4"/>
<comment type="function">
    <text evidence="7 9">One of the primary rRNA binding proteins, it binds directly near the 3'-end of the 23S rRNA, where it nucleates assembly of the 50S subunit.</text>
</comment>
<gene>
    <name evidence="7" type="primary">rplC</name>
    <name evidence="11" type="ORF">A3F35_00855</name>
</gene>
<evidence type="ECO:0000256" key="1">
    <source>
        <dbReference type="ARBA" id="ARBA00006540"/>
    </source>
</evidence>
<evidence type="ECO:0000256" key="5">
    <source>
        <dbReference type="ARBA" id="ARBA00023274"/>
    </source>
</evidence>
<dbReference type="InterPro" id="IPR009000">
    <property type="entry name" value="Transl_B-barrel_sf"/>
</dbReference>
<dbReference type="PANTHER" id="PTHR11229">
    <property type="entry name" value="50S RIBOSOMAL PROTEIN L3"/>
    <property type="match status" value="1"/>
</dbReference>
<dbReference type="GO" id="GO:0019843">
    <property type="term" value="F:rRNA binding"/>
    <property type="evidence" value="ECO:0007669"/>
    <property type="project" value="UniProtKB-UniRule"/>
</dbReference>
<dbReference type="Proteomes" id="UP000178068">
    <property type="component" value="Unassembled WGS sequence"/>
</dbReference>
<dbReference type="InterPro" id="IPR019926">
    <property type="entry name" value="Ribosomal_uL3_CS"/>
</dbReference>
<comment type="caution">
    <text evidence="11">The sequence shown here is derived from an EMBL/GenBank/DDBJ whole genome shotgun (WGS) entry which is preliminary data.</text>
</comment>
<keyword evidence="4 7" id="KW-0689">Ribosomal protein</keyword>
<proteinExistence type="inferred from homology"/>
<dbReference type="Gene3D" id="3.30.160.810">
    <property type="match status" value="1"/>
</dbReference>
<feature type="region of interest" description="Disordered" evidence="10">
    <location>
        <begin position="213"/>
        <end position="260"/>
    </location>
</feature>
<dbReference type="Pfam" id="PF00297">
    <property type="entry name" value="Ribosomal_L3"/>
    <property type="match status" value="1"/>
</dbReference>
<dbReference type="EMBL" id="MHCZ01000044">
    <property type="protein sequence ID" value="OGY28964.1"/>
    <property type="molecule type" value="Genomic_DNA"/>
</dbReference>
<comment type="similarity">
    <text evidence="1 7 8">Belongs to the universal ribosomal protein uL3 family.</text>
</comment>
<organism evidence="11 12">
    <name type="scientific">Candidatus Woykebacteria bacterium RIFCSPHIGHO2_12_FULL_45_10</name>
    <dbReference type="NCBI Taxonomy" id="1802603"/>
    <lineage>
        <taxon>Bacteria</taxon>
        <taxon>Candidatus Woykeibacteriota</taxon>
    </lineage>
</organism>
<dbReference type="InterPro" id="IPR000597">
    <property type="entry name" value="Ribosomal_uL3"/>
</dbReference>
<accession>A0A1G1WMP4</accession>
<dbReference type="Gene3D" id="2.40.30.10">
    <property type="entry name" value="Translation factors"/>
    <property type="match status" value="1"/>
</dbReference>
<keyword evidence="3 7" id="KW-0694">RNA-binding</keyword>
<protein>
    <recommendedName>
        <fullName evidence="6 7">Large ribosomal subunit protein uL3</fullName>
    </recommendedName>
</protein>
<dbReference type="GO" id="GO:0003735">
    <property type="term" value="F:structural constituent of ribosome"/>
    <property type="evidence" value="ECO:0007669"/>
    <property type="project" value="UniProtKB-UniRule"/>
</dbReference>
<evidence type="ECO:0000256" key="7">
    <source>
        <dbReference type="HAMAP-Rule" id="MF_01325"/>
    </source>
</evidence>
<feature type="region of interest" description="Disordered" evidence="10">
    <location>
        <begin position="129"/>
        <end position="152"/>
    </location>
</feature>
<dbReference type="NCBIfam" id="TIGR03625">
    <property type="entry name" value="L3_bact"/>
    <property type="match status" value="1"/>
</dbReference>
<dbReference type="HAMAP" id="MF_01325_B">
    <property type="entry name" value="Ribosomal_uL3_B"/>
    <property type="match status" value="1"/>
</dbReference>
<dbReference type="STRING" id="1802603.A3F35_00855"/>
<dbReference type="PROSITE" id="PS00474">
    <property type="entry name" value="RIBOSOMAL_L3"/>
    <property type="match status" value="1"/>
</dbReference>
<evidence type="ECO:0000256" key="3">
    <source>
        <dbReference type="ARBA" id="ARBA00022884"/>
    </source>
</evidence>
<reference evidence="11 12" key="1">
    <citation type="journal article" date="2016" name="Nat. Commun.">
        <title>Thousands of microbial genomes shed light on interconnected biogeochemical processes in an aquifer system.</title>
        <authorList>
            <person name="Anantharaman K."/>
            <person name="Brown C.T."/>
            <person name="Hug L.A."/>
            <person name="Sharon I."/>
            <person name="Castelle C.J."/>
            <person name="Probst A.J."/>
            <person name="Thomas B.C."/>
            <person name="Singh A."/>
            <person name="Wilkins M.J."/>
            <person name="Karaoz U."/>
            <person name="Brodie E.L."/>
            <person name="Williams K.H."/>
            <person name="Hubbard S.S."/>
            <person name="Banfield J.F."/>
        </authorList>
    </citation>
    <scope>NUCLEOTIDE SEQUENCE [LARGE SCALE GENOMIC DNA]</scope>
</reference>
<evidence type="ECO:0000256" key="2">
    <source>
        <dbReference type="ARBA" id="ARBA00022730"/>
    </source>
</evidence>
<dbReference type="PANTHER" id="PTHR11229:SF16">
    <property type="entry name" value="LARGE RIBOSOMAL SUBUNIT PROTEIN UL3C"/>
    <property type="match status" value="1"/>
</dbReference>
<evidence type="ECO:0000256" key="4">
    <source>
        <dbReference type="ARBA" id="ARBA00022980"/>
    </source>
</evidence>
<evidence type="ECO:0000256" key="6">
    <source>
        <dbReference type="ARBA" id="ARBA00035243"/>
    </source>
</evidence>
<comment type="subunit">
    <text evidence="7 9">Part of the 50S ribosomal subunit. Forms a cluster with proteins L14 and L19.</text>
</comment>
<evidence type="ECO:0000256" key="9">
    <source>
        <dbReference type="RuleBase" id="RU003906"/>
    </source>
</evidence>
<keyword evidence="2 7" id="KW-0699">rRNA-binding</keyword>
<evidence type="ECO:0000313" key="12">
    <source>
        <dbReference type="Proteomes" id="UP000178068"/>
    </source>
</evidence>
<dbReference type="GO" id="GO:0022625">
    <property type="term" value="C:cytosolic large ribosomal subunit"/>
    <property type="evidence" value="ECO:0007669"/>
    <property type="project" value="TreeGrafter"/>
</dbReference>
<dbReference type="GO" id="GO:0006412">
    <property type="term" value="P:translation"/>
    <property type="evidence" value="ECO:0007669"/>
    <property type="project" value="UniProtKB-UniRule"/>
</dbReference>